<evidence type="ECO:0000313" key="3">
    <source>
        <dbReference type="Proteomes" id="UP000304951"/>
    </source>
</evidence>
<dbReference type="Proteomes" id="UP000304951">
    <property type="component" value="Unassembled WGS sequence"/>
</dbReference>
<comment type="caution">
    <text evidence="2">The sequence shown here is derived from an EMBL/GenBank/DDBJ whole genome shotgun (WGS) entry which is preliminary data.</text>
</comment>
<proteinExistence type="predicted"/>
<organism evidence="2 3">
    <name type="scientific">Aureobasidium pullulans</name>
    <name type="common">Black yeast</name>
    <name type="synonym">Pullularia pullulans</name>
    <dbReference type="NCBI Taxonomy" id="5580"/>
    <lineage>
        <taxon>Eukaryota</taxon>
        <taxon>Fungi</taxon>
        <taxon>Dikarya</taxon>
        <taxon>Ascomycota</taxon>
        <taxon>Pezizomycotina</taxon>
        <taxon>Dothideomycetes</taxon>
        <taxon>Dothideomycetidae</taxon>
        <taxon>Dothideales</taxon>
        <taxon>Saccotheciaceae</taxon>
        <taxon>Aureobasidium</taxon>
    </lineage>
</organism>
<protein>
    <submittedName>
        <fullName evidence="2">Uncharacterized protein</fullName>
    </submittedName>
</protein>
<feature type="region of interest" description="Disordered" evidence="1">
    <location>
        <begin position="1105"/>
        <end position="1143"/>
    </location>
</feature>
<gene>
    <name evidence="2" type="ORF">D6D28_09029</name>
</gene>
<accession>A0A4S8S5T7</accession>
<reference evidence="2 3" key="1">
    <citation type="submission" date="2018-10" db="EMBL/GenBank/DDBJ databases">
        <title>Fifty Aureobasidium pullulans genomes reveal a recombining polyextremotolerant generalist.</title>
        <authorList>
            <person name="Gostincar C."/>
            <person name="Turk M."/>
            <person name="Zajc J."/>
            <person name="Gunde-Cimerman N."/>
        </authorList>
    </citation>
    <scope>NUCLEOTIDE SEQUENCE [LARGE SCALE GENOMIC DNA]</scope>
    <source>
        <strain evidence="2 3">EXF-11900</strain>
    </source>
</reference>
<name>A0A4S8S5T7_AURPU</name>
<sequence length="1286" mass="144135">MDPSSDSPPLEPSKPIDTALKQLYRTLRREPHLIDVLQNRPHVQIPSSSVNRQRSDPVDHGTALSVVKVIKRGLTDGPRRTLSRKDPMVYAQELFDDMKANLKSLNLNTSRMLRQNFEYLLPNKSTTRDQLTLFDAVRAAPITVTNSELSRILNLELSTSMSPPTQANCQHYYIRSWTFTYQELAALCGHMASDDTRLAEVFDWMSVAAIYRNRTDVFTVRYAGTTLGPQRPYDRYAEDLVQRTSGVLAEFTRAVDTIAPHVAQAAQIFLVKDASVAQSDMLLTLSDPEDRERMLIEFLGHKSLLNRQRGGFFTSYIPFHEDVSLFRDLRTDAWNSFKSTRLNCSDDTVSKLNTLFEDIQAYANNNADLTGTWKFEYSDALRDVSLAQATPYCYASVTPIVFIGKDITEEAYINATPFLAGRSAGSNTAGQAGAFVRDVIQRLADEETIANRRDIVPNSFQADRSFWVFYDLWQWLAHKDLEAAIRFLRRYLSIVRPLVAVAFGLMTNNVTLSNFNSLNGVRLRSYTSLVCNPTIQYYDDAGPKKHDPDHAFINVPMYHPGRDKYGSNSTQIRRLIDMSMRYAFLVVDVAGEVLSERSISRNRLEMCNEILRRMDNLMQTTHAAFFLALTTAKNECASYIMDTYSQSTSEDVRPVLDHAGRQIIQSLGTAKGAPNSLARDIQLNQVWDLNMPELHAVVAHEDIFKQDWKALFLPLQEDQYFYLAVLASLPPDQYLTSLLDTVRPDWATDDSWVHNPSAKDQAIAKVQGGLWISRKRDEDRSNTVQFPSEPVSPRRLHGQQIGFVESNGKAWIRWTRPDGITENTVLTVKSAINKTGFETRTLLFTEHGIDVVSGTGESFRNRFGQQYLATFPLEQLLHNRELYTMWSSVRQAYGHAFPPFGTQFDHALAKDWSKRPGIACLGQVNSEKPQQNRPPHELDALYPLYQYLNIQFPDGGNFYYHAPDKELVRDKRRLNAAPQATVTTENMKQFLEMLDTPEWVKHPYHDFWKQELRGKKLPNVALFTKNLPILRHTTQETFSRGSRPIYWKLGAPGSAVDDPFDPVYEQSCVPGQDGKGAAGKAYKAAKAANASKFATAGAIKKPVVNAPSTRSSKVATPQVQPVSKLETTAQAQNRPSALSGYGVPTWYETTPSAGTAPSAPGSYGTPTWFGTAPSGSTAPNASSLDSATWFGHLSGAPYSVTAPSALSRMPAPRHSPQSLPRSGAFAETGSLNPSRPRPSALSIMASQRQSLKRSAEEEPMQSEEGTSESTRKKSKKAKKGNEESKR</sequence>
<evidence type="ECO:0000313" key="2">
    <source>
        <dbReference type="EMBL" id="THV65531.1"/>
    </source>
</evidence>
<feature type="region of interest" description="Disordered" evidence="1">
    <location>
        <begin position="1205"/>
        <end position="1286"/>
    </location>
</feature>
<feature type="compositionally biased region" description="Polar residues" evidence="1">
    <location>
        <begin position="1106"/>
        <end position="1136"/>
    </location>
</feature>
<dbReference type="EMBL" id="QZAF01000643">
    <property type="protein sequence ID" value="THV65531.1"/>
    <property type="molecule type" value="Genomic_DNA"/>
</dbReference>
<evidence type="ECO:0000256" key="1">
    <source>
        <dbReference type="SAM" id="MobiDB-lite"/>
    </source>
</evidence>